<accession>A0A0C9YH22</accession>
<evidence type="ECO:0000313" key="3">
    <source>
        <dbReference type="Proteomes" id="UP000054018"/>
    </source>
</evidence>
<protein>
    <submittedName>
        <fullName evidence="2">Uncharacterized protein</fullName>
    </submittedName>
</protein>
<gene>
    <name evidence="2" type="ORF">PISMIDRAFT_678465</name>
</gene>
<dbReference type="AlphaFoldDB" id="A0A0C9YH22"/>
<dbReference type="HOGENOM" id="CLU_2923556_0_0_1"/>
<keyword evidence="3" id="KW-1185">Reference proteome</keyword>
<reference evidence="2 3" key="1">
    <citation type="submission" date="2014-04" db="EMBL/GenBank/DDBJ databases">
        <authorList>
            <consortium name="DOE Joint Genome Institute"/>
            <person name="Kuo A."/>
            <person name="Kohler A."/>
            <person name="Costa M.D."/>
            <person name="Nagy L.G."/>
            <person name="Floudas D."/>
            <person name="Copeland A."/>
            <person name="Barry K.W."/>
            <person name="Cichocki N."/>
            <person name="Veneault-Fourrey C."/>
            <person name="LaButti K."/>
            <person name="Lindquist E.A."/>
            <person name="Lipzen A."/>
            <person name="Lundell T."/>
            <person name="Morin E."/>
            <person name="Murat C."/>
            <person name="Sun H."/>
            <person name="Tunlid A."/>
            <person name="Henrissat B."/>
            <person name="Grigoriev I.V."/>
            <person name="Hibbett D.S."/>
            <person name="Martin F."/>
            <person name="Nordberg H.P."/>
            <person name="Cantor M.N."/>
            <person name="Hua S.X."/>
        </authorList>
    </citation>
    <scope>NUCLEOTIDE SEQUENCE [LARGE SCALE GENOMIC DNA]</scope>
    <source>
        <strain evidence="2 3">441</strain>
    </source>
</reference>
<sequence>MCVPSGFLEITSVPSRLTTYLLQFQRPGPRAQAKSASSTLGRRDRTGGVAWRRVGRKPNSG</sequence>
<name>A0A0C9YH22_9AGAM</name>
<reference evidence="3" key="2">
    <citation type="submission" date="2015-01" db="EMBL/GenBank/DDBJ databases">
        <title>Evolutionary Origins and Diversification of the Mycorrhizal Mutualists.</title>
        <authorList>
            <consortium name="DOE Joint Genome Institute"/>
            <consortium name="Mycorrhizal Genomics Consortium"/>
            <person name="Kohler A."/>
            <person name="Kuo A."/>
            <person name="Nagy L.G."/>
            <person name="Floudas D."/>
            <person name="Copeland A."/>
            <person name="Barry K.W."/>
            <person name="Cichocki N."/>
            <person name="Veneault-Fourrey C."/>
            <person name="LaButti K."/>
            <person name="Lindquist E.A."/>
            <person name="Lipzen A."/>
            <person name="Lundell T."/>
            <person name="Morin E."/>
            <person name="Murat C."/>
            <person name="Riley R."/>
            <person name="Ohm R."/>
            <person name="Sun H."/>
            <person name="Tunlid A."/>
            <person name="Henrissat B."/>
            <person name="Grigoriev I.V."/>
            <person name="Hibbett D.S."/>
            <person name="Martin F."/>
        </authorList>
    </citation>
    <scope>NUCLEOTIDE SEQUENCE [LARGE SCALE GENOMIC DNA]</scope>
    <source>
        <strain evidence="3">441</strain>
    </source>
</reference>
<organism evidence="2 3">
    <name type="scientific">Pisolithus microcarpus 441</name>
    <dbReference type="NCBI Taxonomy" id="765257"/>
    <lineage>
        <taxon>Eukaryota</taxon>
        <taxon>Fungi</taxon>
        <taxon>Dikarya</taxon>
        <taxon>Basidiomycota</taxon>
        <taxon>Agaricomycotina</taxon>
        <taxon>Agaricomycetes</taxon>
        <taxon>Agaricomycetidae</taxon>
        <taxon>Boletales</taxon>
        <taxon>Sclerodermatineae</taxon>
        <taxon>Pisolithaceae</taxon>
        <taxon>Pisolithus</taxon>
    </lineage>
</organism>
<evidence type="ECO:0000313" key="2">
    <source>
        <dbReference type="EMBL" id="KIK24270.1"/>
    </source>
</evidence>
<feature type="region of interest" description="Disordered" evidence="1">
    <location>
        <begin position="27"/>
        <end position="61"/>
    </location>
</feature>
<proteinExistence type="predicted"/>
<dbReference type="EMBL" id="KN833718">
    <property type="protein sequence ID" value="KIK24270.1"/>
    <property type="molecule type" value="Genomic_DNA"/>
</dbReference>
<dbReference type="Proteomes" id="UP000054018">
    <property type="component" value="Unassembled WGS sequence"/>
</dbReference>
<evidence type="ECO:0000256" key="1">
    <source>
        <dbReference type="SAM" id="MobiDB-lite"/>
    </source>
</evidence>